<gene>
    <name evidence="2" type="ORF">SAMN05443429_1067</name>
</gene>
<feature type="chain" id="PRO_5012160889" evidence="1">
    <location>
        <begin position="23"/>
        <end position="80"/>
    </location>
</feature>
<dbReference type="EMBL" id="FQYI01000006">
    <property type="protein sequence ID" value="SHI89549.1"/>
    <property type="molecule type" value="Genomic_DNA"/>
</dbReference>
<name>A0A1M6EW07_9FLAO</name>
<dbReference type="Proteomes" id="UP000184335">
    <property type="component" value="Unassembled WGS sequence"/>
</dbReference>
<dbReference type="OrthoDB" id="9866558at2"/>
<evidence type="ECO:0000313" key="2">
    <source>
        <dbReference type="EMBL" id="SHI89549.1"/>
    </source>
</evidence>
<keyword evidence="3" id="KW-1185">Reference proteome</keyword>
<evidence type="ECO:0000256" key="1">
    <source>
        <dbReference type="SAM" id="SignalP"/>
    </source>
</evidence>
<protein>
    <submittedName>
        <fullName evidence="2">Uncharacterized protein</fullName>
    </submittedName>
</protein>
<accession>A0A1M6EW07</accession>
<keyword evidence="1" id="KW-0732">Signal</keyword>
<organism evidence="2 3">
    <name type="scientific">Cruoricaptor ignavus</name>
    <dbReference type="NCBI Taxonomy" id="1118202"/>
    <lineage>
        <taxon>Bacteria</taxon>
        <taxon>Pseudomonadati</taxon>
        <taxon>Bacteroidota</taxon>
        <taxon>Flavobacteriia</taxon>
        <taxon>Flavobacteriales</taxon>
        <taxon>Weeksellaceae</taxon>
        <taxon>Cruoricaptor</taxon>
    </lineage>
</organism>
<dbReference type="STRING" id="1118202.SAMN05443429_1067"/>
<proteinExistence type="predicted"/>
<dbReference type="AlphaFoldDB" id="A0A1M6EW07"/>
<dbReference type="RefSeq" id="WP_143154060.1">
    <property type="nucleotide sequence ID" value="NZ_FQYI01000006.1"/>
</dbReference>
<reference evidence="2 3" key="1">
    <citation type="submission" date="2016-11" db="EMBL/GenBank/DDBJ databases">
        <authorList>
            <person name="Jaros S."/>
            <person name="Januszkiewicz K."/>
            <person name="Wedrychowicz H."/>
        </authorList>
    </citation>
    <scope>NUCLEOTIDE SEQUENCE [LARGE SCALE GENOMIC DNA]</scope>
    <source>
        <strain evidence="2 3">DSM 25479</strain>
    </source>
</reference>
<evidence type="ECO:0000313" key="3">
    <source>
        <dbReference type="Proteomes" id="UP000184335"/>
    </source>
</evidence>
<sequence>MKKLFFPLVAVVGLTAMSFTKANTKQVSAQEVSVQSLMDMDSEGASVATKHLCMDFFTEHIYNVVETESGAKMDNILSKY</sequence>
<feature type="signal peptide" evidence="1">
    <location>
        <begin position="1"/>
        <end position="22"/>
    </location>
</feature>